<evidence type="ECO:0000256" key="1">
    <source>
        <dbReference type="ARBA" id="ARBA00004672"/>
    </source>
</evidence>
<evidence type="ECO:0000256" key="7">
    <source>
        <dbReference type="ARBA" id="ARBA00030409"/>
    </source>
</evidence>
<dbReference type="Gene3D" id="3.30.200.20">
    <property type="entry name" value="Phosphorylase Kinase, domain 1"/>
    <property type="match status" value="1"/>
</dbReference>
<accession>A0AAV2FAS8</accession>
<keyword evidence="5" id="KW-0658">Purine biosynthesis</keyword>
<evidence type="ECO:0000313" key="10">
    <source>
        <dbReference type="Proteomes" id="UP001497516"/>
    </source>
</evidence>
<proteinExistence type="predicted"/>
<keyword evidence="6" id="KW-0067">ATP-binding</keyword>
<organism evidence="9 10">
    <name type="scientific">Linum trigynum</name>
    <dbReference type="NCBI Taxonomy" id="586398"/>
    <lineage>
        <taxon>Eukaryota</taxon>
        <taxon>Viridiplantae</taxon>
        <taxon>Streptophyta</taxon>
        <taxon>Embryophyta</taxon>
        <taxon>Tracheophyta</taxon>
        <taxon>Spermatophyta</taxon>
        <taxon>Magnoliopsida</taxon>
        <taxon>eudicotyledons</taxon>
        <taxon>Gunneridae</taxon>
        <taxon>Pentapetalae</taxon>
        <taxon>rosids</taxon>
        <taxon>fabids</taxon>
        <taxon>Malpighiales</taxon>
        <taxon>Linaceae</taxon>
        <taxon>Linum</taxon>
    </lineage>
</organism>
<feature type="domain" description="SAICAR synthetase/ADE2 N-terminal" evidence="8">
    <location>
        <begin position="52"/>
        <end position="95"/>
    </location>
</feature>
<keyword evidence="3" id="KW-0436">Ligase</keyword>
<dbReference type="SUPFAM" id="SSF56104">
    <property type="entry name" value="SAICAR synthase-like"/>
    <property type="match status" value="1"/>
</dbReference>
<dbReference type="EC" id="6.3.2.6" evidence="2"/>
<dbReference type="Pfam" id="PF01259">
    <property type="entry name" value="SAICAR_synt"/>
    <property type="match status" value="1"/>
</dbReference>
<dbReference type="PANTHER" id="PTHR43700:SF1">
    <property type="entry name" value="PHOSPHORIBOSYLAMINOIMIDAZOLE-SUCCINOCARBOXAMIDE SYNTHASE"/>
    <property type="match status" value="1"/>
</dbReference>
<dbReference type="GO" id="GO:0006189">
    <property type="term" value="P:'de novo' IMP biosynthetic process"/>
    <property type="evidence" value="ECO:0007669"/>
    <property type="project" value="TreeGrafter"/>
</dbReference>
<evidence type="ECO:0000256" key="4">
    <source>
        <dbReference type="ARBA" id="ARBA00022741"/>
    </source>
</evidence>
<evidence type="ECO:0000256" key="2">
    <source>
        <dbReference type="ARBA" id="ARBA00012217"/>
    </source>
</evidence>
<evidence type="ECO:0000256" key="6">
    <source>
        <dbReference type="ARBA" id="ARBA00022840"/>
    </source>
</evidence>
<dbReference type="GO" id="GO:0005524">
    <property type="term" value="F:ATP binding"/>
    <property type="evidence" value="ECO:0007669"/>
    <property type="project" value="UniProtKB-KW"/>
</dbReference>
<name>A0AAV2FAS8_9ROSI</name>
<protein>
    <recommendedName>
        <fullName evidence="2">phosphoribosylaminoimidazolesuccinocarboxamide synthase</fullName>
        <ecNumber evidence="2">6.3.2.6</ecNumber>
    </recommendedName>
    <alternativeName>
        <fullName evidence="7">SAICAR synthetase</fullName>
    </alternativeName>
</protein>
<dbReference type="GO" id="GO:0004639">
    <property type="term" value="F:phosphoribosylaminoimidazolesuccinocarboxamide synthase activity"/>
    <property type="evidence" value="ECO:0007669"/>
    <property type="project" value="UniProtKB-EC"/>
</dbReference>
<evidence type="ECO:0000313" key="9">
    <source>
        <dbReference type="EMBL" id="CAL1395355.1"/>
    </source>
</evidence>
<keyword evidence="4" id="KW-0547">Nucleotide-binding</keyword>
<sequence>MSLKSEHNHLEKLCLLDSSRKEGVLDAIKGGLSNCLSETNLHLTVPGLKSKTRGKVKDIYDGGEYLVLVTTDRQSALDRVLASIPFKGQVLNETSL</sequence>
<gene>
    <name evidence="9" type="ORF">LTRI10_LOCUS35794</name>
</gene>
<evidence type="ECO:0000256" key="5">
    <source>
        <dbReference type="ARBA" id="ARBA00022755"/>
    </source>
</evidence>
<keyword evidence="10" id="KW-1185">Reference proteome</keyword>
<dbReference type="GO" id="GO:0009570">
    <property type="term" value="C:chloroplast stroma"/>
    <property type="evidence" value="ECO:0007669"/>
    <property type="project" value="TreeGrafter"/>
</dbReference>
<dbReference type="AlphaFoldDB" id="A0AAV2FAS8"/>
<dbReference type="PANTHER" id="PTHR43700">
    <property type="entry name" value="PHOSPHORIBOSYLAMINOIMIDAZOLE-SUCCINOCARBOXAMIDE SYNTHASE"/>
    <property type="match status" value="1"/>
</dbReference>
<evidence type="ECO:0000259" key="8">
    <source>
        <dbReference type="Pfam" id="PF01259"/>
    </source>
</evidence>
<evidence type="ECO:0000256" key="3">
    <source>
        <dbReference type="ARBA" id="ARBA00022598"/>
    </source>
</evidence>
<dbReference type="EMBL" id="OZ034819">
    <property type="protein sequence ID" value="CAL1395355.1"/>
    <property type="molecule type" value="Genomic_DNA"/>
</dbReference>
<comment type="pathway">
    <text evidence="1">Purine metabolism; IMP biosynthesis via de novo pathway; 5-amino-1-(5-phospho-D-ribosyl)imidazole-4-carboxamide from 5-amino-1-(5-phospho-D-ribosyl)imidazole-4-carboxylate: step 1/2.</text>
</comment>
<dbReference type="InterPro" id="IPR028923">
    <property type="entry name" value="SAICAR_synt/ADE2_N"/>
</dbReference>
<reference evidence="9 10" key="1">
    <citation type="submission" date="2024-04" db="EMBL/GenBank/DDBJ databases">
        <authorList>
            <person name="Fracassetti M."/>
        </authorList>
    </citation>
    <scope>NUCLEOTIDE SEQUENCE [LARGE SCALE GENOMIC DNA]</scope>
</reference>
<dbReference type="Proteomes" id="UP001497516">
    <property type="component" value="Chromosome 6"/>
</dbReference>